<dbReference type="PANTHER" id="PTHR28629:SF4">
    <property type="entry name" value="TRIOKINASE_FMN CYCLASE"/>
    <property type="match status" value="1"/>
</dbReference>
<dbReference type="PROSITE" id="PS51480">
    <property type="entry name" value="DHAL"/>
    <property type="match status" value="1"/>
</dbReference>
<feature type="domain" description="DhaL" evidence="5">
    <location>
        <begin position="350"/>
        <end position="541"/>
    </location>
</feature>
<accession>A0A1I1IBK2</accession>
<evidence type="ECO:0000256" key="2">
    <source>
        <dbReference type="ARBA" id="ARBA00022741"/>
    </source>
</evidence>
<dbReference type="SUPFAM" id="SSF82549">
    <property type="entry name" value="DAK1/DegV-like"/>
    <property type="match status" value="1"/>
</dbReference>
<evidence type="ECO:0000256" key="3">
    <source>
        <dbReference type="ARBA" id="ARBA00022777"/>
    </source>
</evidence>
<dbReference type="FunFam" id="3.40.50.10440:FF:000001">
    <property type="entry name" value="Dihydroxyacetone kinase, DhaK subunit"/>
    <property type="match status" value="1"/>
</dbReference>
<proteinExistence type="predicted"/>
<dbReference type="Gene3D" id="1.25.40.340">
    <property type="match status" value="1"/>
</dbReference>
<dbReference type="Gene3D" id="3.40.50.10440">
    <property type="entry name" value="Dihydroxyacetone kinase, domain 1"/>
    <property type="match status" value="1"/>
</dbReference>
<dbReference type="GO" id="GO:0005524">
    <property type="term" value="F:ATP binding"/>
    <property type="evidence" value="ECO:0007669"/>
    <property type="project" value="UniProtKB-KW"/>
</dbReference>
<protein>
    <submittedName>
        <fullName evidence="7">Dihydroxyacetone kinase</fullName>
    </submittedName>
</protein>
<name>A0A1I1IBK2_9GAMM</name>
<dbReference type="PROSITE" id="PS51481">
    <property type="entry name" value="DHAK"/>
    <property type="match status" value="1"/>
</dbReference>
<dbReference type="InterPro" id="IPR004006">
    <property type="entry name" value="DhaK_dom"/>
</dbReference>
<gene>
    <name evidence="7" type="ORF">SAMN05421848_1103</name>
</gene>
<sequence>MHRFYNHPDNLVSELLEGLAMSAAITLSDHRDARIAMRSDWHPEREGRQQVAVISGGGSGHEPAHAGFIGQGMLTAAVAGDVFASPGVEAILAGIRACCGEAGCLLIIKNYTGDRLNFGLAAERAREEGFQVATVIVADDVALPEAPQPRGLAGTLLVHKIAGYRADRGDDLEAVHKAASDMAARVRSMGMALSSATLPGQEASARRTPELGLGIHNEPGVRQVTPDSADEAVTQVLEALGRPDHGPWVLLLNNLGGCAPQEMQILKRACLEQLGRDNVVLMVGPTALMTSLDMHGFSITLTSADEATLEALNAPTQAPAWPTPQTVHAIETFSPRFSQRPPLGEGRHNDDRSQLIARLATTLRDSEQALDELDARVGDGDAGATFAAGARAVLKALDDKRLSTGEDARLASELGHLFATAMGGSSGVLLSILMTSAAQRLEESADWPTALQAGIERMQHYGGAQQGDRTMLDALIPAVKALVDGQSLEAAADAARSGADDTASMRKAGAGRSSLVPEQALDGVVDPGAEAVARLFEALADQGRHA</sequence>
<dbReference type="EMBL" id="FOLY01000002">
    <property type="protein sequence ID" value="SFC33132.1"/>
    <property type="molecule type" value="Genomic_DNA"/>
</dbReference>
<organism evidence="7 8">
    <name type="scientific">Kushneria avicenniae</name>
    <dbReference type="NCBI Taxonomy" id="402385"/>
    <lineage>
        <taxon>Bacteria</taxon>
        <taxon>Pseudomonadati</taxon>
        <taxon>Pseudomonadota</taxon>
        <taxon>Gammaproteobacteria</taxon>
        <taxon>Oceanospirillales</taxon>
        <taxon>Halomonadaceae</taxon>
        <taxon>Kushneria</taxon>
    </lineage>
</organism>
<evidence type="ECO:0000313" key="7">
    <source>
        <dbReference type="EMBL" id="SFC33132.1"/>
    </source>
</evidence>
<dbReference type="OrthoDB" id="9806345at2"/>
<evidence type="ECO:0000259" key="6">
    <source>
        <dbReference type="PROSITE" id="PS51481"/>
    </source>
</evidence>
<dbReference type="SMART" id="SM01120">
    <property type="entry name" value="Dak2"/>
    <property type="match status" value="1"/>
</dbReference>
<keyword evidence="1" id="KW-0808">Transferase</keyword>
<dbReference type="STRING" id="402385.SAMN05421848_1103"/>
<dbReference type="PANTHER" id="PTHR28629">
    <property type="entry name" value="TRIOKINASE/FMN CYCLASE"/>
    <property type="match status" value="1"/>
</dbReference>
<evidence type="ECO:0000256" key="4">
    <source>
        <dbReference type="ARBA" id="ARBA00022840"/>
    </source>
</evidence>
<dbReference type="SUPFAM" id="SSF101473">
    <property type="entry name" value="DhaL-like"/>
    <property type="match status" value="1"/>
</dbReference>
<dbReference type="InterPro" id="IPR004007">
    <property type="entry name" value="DhaL_dom"/>
</dbReference>
<evidence type="ECO:0000313" key="8">
    <source>
        <dbReference type="Proteomes" id="UP000199046"/>
    </source>
</evidence>
<dbReference type="InterPro" id="IPR036117">
    <property type="entry name" value="DhaL_dom_sf"/>
</dbReference>
<dbReference type="InterPro" id="IPR050861">
    <property type="entry name" value="Dihydroxyacetone_Kinase"/>
</dbReference>
<dbReference type="GO" id="GO:0005829">
    <property type="term" value="C:cytosol"/>
    <property type="evidence" value="ECO:0007669"/>
    <property type="project" value="TreeGrafter"/>
</dbReference>
<dbReference type="Pfam" id="PF02734">
    <property type="entry name" value="Dak2"/>
    <property type="match status" value="1"/>
</dbReference>
<dbReference type="Pfam" id="PF02733">
    <property type="entry name" value="Dak1"/>
    <property type="match status" value="1"/>
</dbReference>
<evidence type="ECO:0000256" key="1">
    <source>
        <dbReference type="ARBA" id="ARBA00022679"/>
    </source>
</evidence>
<feature type="domain" description="DhaK" evidence="6">
    <location>
        <begin position="7"/>
        <end position="321"/>
    </location>
</feature>
<dbReference type="Gene3D" id="3.30.1180.20">
    <property type="entry name" value="Dihydroxyacetone kinase, domain 2"/>
    <property type="match status" value="1"/>
</dbReference>
<dbReference type="GO" id="GO:0019563">
    <property type="term" value="P:glycerol catabolic process"/>
    <property type="evidence" value="ECO:0007669"/>
    <property type="project" value="TreeGrafter"/>
</dbReference>
<keyword evidence="3 7" id="KW-0418">Kinase</keyword>
<keyword evidence="4" id="KW-0067">ATP-binding</keyword>
<dbReference type="Proteomes" id="UP000199046">
    <property type="component" value="Unassembled WGS sequence"/>
</dbReference>
<reference evidence="8" key="1">
    <citation type="submission" date="2016-10" db="EMBL/GenBank/DDBJ databases">
        <authorList>
            <person name="Varghese N."/>
            <person name="Submissions S."/>
        </authorList>
    </citation>
    <scope>NUCLEOTIDE SEQUENCE [LARGE SCALE GENOMIC DNA]</scope>
    <source>
        <strain evidence="8">DSM 23439</strain>
    </source>
</reference>
<keyword evidence="8" id="KW-1185">Reference proteome</keyword>
<dbReference type="RefSeq" id="WP_090131552.1">
    <property type="nucleotide sequence ID" value="NZ_FOLY01000002.1"/>
</dbReference>
<keyword evidence="2" id="KW-0547">Nucleotide-binding</keyword>
<dbReference type="FunFam" id="1.25.40.340:FF:000002">
    <property type="entry name" value="Dihydroxyacetone kinase, L subunit"/>
    <property type="match status" value="1"/>
</dbReference>
<dbReference type="AlphaFoldDB" id="A0A1I1IBK2"/>
<dbReference type="GO" id="GO:0004371">
    <property type="term" value="F:glycerone kinase activity"/>
    <property type="evidence" value="ECO:0007669"/>
    <property type="project" value="InterPro"/>
</dbReference>
<evidence type="ECO:0000259" key="5">
    <source>
        <dbReference type="PROSITE" id="PS51480"/>
    </source>
</evidence>